<evidence type="ECO:0000256" key="1">
    <source>
        <dbReference type="ARBA" id="ARBA00022490"/>
    </source>
</evidence>
<dbReference type="GO" id="GO:0008914">
    <property type="term" value="F:leucyl-tRNA--protein transferase activity"/>
    <property type="evidence" value="ECO:0007669"/>
    <property type="project" value="UniProtKB-EC"/>
</dbReference>
<proteinExistence type="inferred from homology"/>
<dbReference type="HAMAP" id="MF_00688">
    <property type="entry name" value="Leu_Phe_trans"/>
    <property type="match status" value="1"/>
</dbReference>
<dbReference type="Proteomes" id="UP001168613">
    <property type="component" value="Unassembled WGS sequence"/>
</dbReference>
<dbReference type="SUPFAM" id="SSF55729">
    <property type="entry name" value="Acyl-CoA N-acyltransferases (Nat)"/>
    <property type="match status" value="1"/>
</dbReference>
<dbReference type="Gene3D" id="3.30.70.3550">
    <property type="entry name" value="Leucyl/phenylalanyl-tRNA-protein transferase, N-terminal domain"/>
    <property type="match status" value="1"/>
</dbReference>
<dbReference type="Gene3D" id="3.40.630.70">
    <property type="entry name" value="Leucyl/phenylalanyl-tRNA-protein transferase, C-terminal domain"/>
    <property type="match status" value="1"/>
</dbReference>
<comment type="function">
    <text evidence="4">Functions in the N-end rule pathway of protein degradation where it conjugates Leu, Phe and, less efficiently, Met from aminoacyl-tRNAs to the N-termini of proteins containing an N-terminal arginine or lysine.</text>
</comment>
<dbReference type="PANTHER" id="PTHR30098:SF2">
    <property type="entry name" value="LEUCYL_PHENYLALANYL-TRNA--PROTEIN TRANSFERASE"/>
    <property type="match status" value="1"/>
</dbReference>
<keyword evidence="1 4" id="KW-0963">Cytoplasm</keyword>
<comment type="caution">
    <text evidence="5">The sequence shown here is derived from an EMBL/GenBank/DDBJ whole genome shotgun (WGS) entry which is preliminary data.</text>
</comment>
<keyword evidence="6" id="KW-1185">Reference proteome</keyword>
<name>A0ABT8EH72_9BURK</name>
<keyword evidence="3 4" id="KW-0012">Acyltransferase</keyword>
<dbReference type="NCBIfam" id="TIGR00667">
    <property type="entry name" value="aat"/>
    <property type="match status" value="1"/>
</dbReference>
<dbReference type="InterPro" id="IPR042221">
    <property type="entry name" value="Leu/Phe-tRNA_Trfase_N"/>
</dbReference>
<comment type="catalytic activity">
    <reaction evidence="4">
        <text>L-phenylalanyl-tRNA(Phe) + an N-terminal L-alpha-aminoacyl-[protein] = an N-terminal L-phenylalanyl-L-alpha-aminoacyl-[protein] + tRNA(Phe)</text>
        <dbReference type="Rhea" id="RHEA:43632"/>
        <dbReference type="Rhea" id="RHEA-COMP:9668"/>
        <dbReference type="Rhea" id="RHEA-COMP:9699"/>
        <dbReference type="Rhea" id="RHEA-COMP:10636"/>
        <dbReference type="Rhea" id="RHEA-COMP:10637"/>
        <dbReference type="ChEBI" id="CHEBI:78442"/>
        <dbReference type="ChEBI" id="CHEBI:78531"/>
        <dbReference type="ChEBI" id="CHEBI:78597"/>
        <dbReference type="ChEBI" id="CHEBI:83561"/>
        <dbReference type="EC" id="2.3.2.6"/>
    </reaction>
</comment>
<dbReference type="EC" id="2.3.2.6" evidence="4"/>
<evidence type="ECO:0000256" key="4">
    <source>
        <dbReference type="HAMAP-Rule" id="MF_00688"/>
    </source>
</evidence>
<dbReference type="InterPro" id="IPR016181">
    <property type="entry name" value="Acyl_CoA_acyltransferase"/>
</dbReference>
<sequence length="248" mass="27837">MSVVWVQPEESLPLAQSANEYGLVAAGLDLSPQRLYDAYREGLFPWYNSGDPVLWWSTDPRMVLYTHKLHLSRSLQKKIRQIQRAEHTENAVIQVSCNLAFRAVIEACASSRAETGGTWISEDIINVYHAMHQQGFAHSIETWVDGELAGGLYGMNIGGVFFGESMFAYKTDASKISLVYLVDILQRAGLPIIDCQQETAHLASLGAEPIARAQFIEQLYLLRDQPQRQWPTGYLRYGQTRLGNATSL</sequence>
<evidence type="ECO:0000313" key="6">
    <source>
        <dbReference type="Proteomes" id="UP001168613"/>
    </source>
</evidence>
<keyword evidence="2 4" id="KW-0808">Transferase</keyword>
<dbReference type="Pfam" id="PF03588">
    <property type="entry name" value="Leu_Phe_trans"/>
    <property type="match status" value="1"/>
</dbReference>
<accession>A0ABT8EH72</accession>
<dbReference type="EMBL" id="JAJHNU010000001">
    <property type="protein sequence ID" value="MDN4120622.1"/>
    <property type="molecule type" value="Genomic_DNA"/>
</dbReference>
<dbReference type="RefSeq" id="WP_266122074.1">
    <property type="nucleotide sequence ID" value="NZ_JAJHNU010000001.1"/>
</dbReference>
<evidence type="ECO:0000256" key="3">
    <source>
        <dbReference type="ARBA" id="ARBA00023315"/>
    </source>
</evidence>
<dbReference type="PANTHER" id="PTHR30098">
    <property type="entry name" value="LEUCYL/PHENYLALANYL-TRNA--PROTEIN TRANSFERASE"/>
    <property type="match status" value="1"/>
</dbReference>
<evidence type="ECO:0000313" key="5">
    <source>
        <dbReference type="EMBL" id="MDN4120622.1"/>
    </source>
</evidence>
<dbReference type="InterPro" id="IPR004616">
    <property type="entry name" value="Leu/Phe-tRNA_Trfase"/>
</dbReference>
<gene>
    <name evidence="4 5" type="primary">aat</name>
    <name evidence="5" type="ORF">LMS43_04895</name>
</gene>
<organism evidence="5 6">
    <name type="scientific">Alcaligenes endophyticus</name>
    <dbReference type="NCBI Taxonomy" id="1929088"/>
    <lineage>
        <taxon>Bacteria</taxon>
        <taxon>Pseudomonadati</taxon>
        <taxon>Pseudomonadota</taxon>
        <taxon>Betaproteobacteria</taxon>
        <taxon>Burkholderiales</taxon>
        <taxon>Alcaligenaceae</taxon>
        <taxon>Alcaligenes</taxon>
    </lineage>
</organism>
<dbReference type="InterPro" id="IPR042203">
    <property type="entry name" value="Leu/Phe-tRNA_Trfase_C"/>
</dbReference>
<evidence type="ECO:0000256" key="2">
    <source>
        <dbReference type="ARBA" id="ARBA00022679"/>
    </source>
</evidence>
<comment type="similarity">
    <text evidence="4">Belongs to the L/F-transferase family.</text>
</comment>
<comment type="catalytic activity">
    <reaction evidence="4">
        <text>N-terminal L-lysyl-[protein] + L-leucyl-tRNA(Leu) = N-terminal L-leucyl-L-lysyl-[protein] + tRNA(Leu) + H(+)</text>
        <dbReference type="Rhea" id="RHEA:12340"/>
        <dbReference type="Rhea" id="RHEA-COMP:9613"/>
        <dbReference type="Rhea" id="RHEA-COMP:9622"/>
        <dbReference type="Rhea" id="RHEA-COMP:12670"/>
        <dbReference type="Rhea" id="RHEA-COMP:12671"/>
        <dbReference type="ChEBI" id="CHEBI:15378"/>
        <dbReference type="ChEBI" id="CHEBI:65249"/>
        <dbReference type="ChEBI" id="CHEBI:78442"/>
        <dbReference type="ChEBI" id="CHEBI:78494"/>
        <dbReference type="ChEBI" id="CHEBI:133043"/>
        <dbReference type="EC" id="2.3.2.6"/>
    </reaction>
</comment>
<reference evidence="5" key="1">
    <citation type="submission" date="2021-11" db="EMBL/GenBank/DDBJ databases">
        <title>Draft genome sequence of Alcaligenes endophyticus type strain CCUG 75668T.</title>
        <authorList>
            <person name="Salva-Serra F."/>
            <person name="Duran R.E."/>
            <person name="Seeger M."/>
            <person name="Moore E.R.B."/>
            <person name="Jaen-Luchoro D."/>
        </authorList>
    </citation>
    <scope>NUCLEOTIDE SEQUENCE</scope>
    <source>
        <strain evidence="5">CCUG 75668</strain>
    </source>
</reference>
<comment type="subcellular location">
    <subcellularLocation>
        <location evidence="4">Cytoplasm</location>
    </subcellularLocation>
</comment>
<protein>
    <recommendedName>
        <fullName evidence="4">Leucyl/phenylalanyl-tRNA--protein transferase</fullName>
        <ecNumber evidence="4">2.3.2.6</ecNumber>
    </recommendedName>
    <alternativeName>
        <fullName evidence="4">L/F-transferase</fullName>
    </alternativeName>
    <alternativeName>
        <fullName evidence="4">Leucyltransferase</fullName>
    </alternativeName>
    <alternativeName>
        <fullName evidence="4">Phenyalanyltransferase</fullName>
    </alternativeName>
</protein>
<comment type="catalytic activity">
    <reaction evidence="4">
        <text>N-terminal L-arginyl-[protein] + L-leucyl-tRNA(Leu) = N-terminal L-leucyl-L-arginyl-[protein] + tRNA(Leu) + H(+)</text>
        <dbReference type="Rhea" id="RHEA:50416"/>
        <dbReference type="Rhea" id="RHEA-COMP:9613"/>
        <dbReference type="Rhea" id="RHEA-COMP:9622"/>
        <dbReference type="Rhea" id="RHEA-COMP:12672"/>
        <dbReference type="Rhea" id="RHEA-COMP:12673"/>
        <dbReference type="ChEBI" id="CHEBI:15378"/>
        <dbReference type="ChEBI" id="CHEBI:64719"/>
        <dbReference type="ChEBI" id="CHEBI:78442"/>
        <dbReference type="ChEBI" id="CHEBI:78494"/>
        <dbReference type="ChEBI" id="CHEBI:133044"/>
        <dbReference type="EC" id="2.3.2.6"/>
    </reaction>
</comment>